<comment type="caution">
    <text evidence="4">The sequence shown here is derived from an EMBL/GenBank/DDBJ whole genome shotgun (WGS) entry which is preliminary data.</text>
</comment>
<name>A0ABN8Q999_9CNID</name>
<evidence type="ECO:0000313" key="4">
    <source>
        <dbReference type="EMBL" id="CAH3159373.1"/>
    </source>
</evidence>
<protein>
    <recommendedName>
        <fullName evidence="3">DDE Tnp4 domain-containing protein</fullName>
    </recommendedName>
</protein>
<dbReference type="EMBL" id="CALNXK010000113">
    <property type="protein sequence ID" value="CAH3159373.1"/>
    <property type="molecule type" value="Genomic_DNA"/>
</dbReference>
<evidence type="ECO:0000313" key="5">
    <source>
        <dbReference type="Proteomes" id="UP001159405"/>
    </source>
</evidence>
<dbReference type="InterPro" id="IPR027806">
    <property type="entry name" value="HARBI1_dom"/>
</dbReference>
<evidence type="ECO:0000256" key="2">
    <source>
        <dbReference type="ARBA" id="ARBA00022723"/>
    </source>
</evidence>
<evidence type="ECO:0000259" key="3">
    <source>
        <dbReference type="Pfam" id="PF13359"/>
    </source>
</evidence>
<gene>
    <name evidence="4" type="ORF">PLOB_00003644</name>
</gene>
<keyword evidence="2" id="KW-0479">Metal-binding</keyword>
<sequence>SATPVYNRSCRRLPRNMGWFNLVWSTYSDERFKKTFRISRTTFQFILQRIRHVLDRDTVTEEPISPEFRLAIALYRLSRGDYYYTIAEMTGLGVSTVCTIVNEVTRAILMDAILPIKCPPGNFSCKEYHNFKDFYSIVLMAMVDSNYRFVWGTCGFPGNSHDAVIFQSTKLYSDIKEGTFIPQISKDVNGVQVPPVVLGDSAFPLSSWLMKPYTNAVSTPKQ</sequence>
<dbReference type="Proteomes" id="UP001159405">
    <property type="component" value="Unassembled WGS sequence"/>
</dbReference>
<evidence type="ECO:0000256" key="1">
    <source>
        <dbReference type="ARBA" id="ARBA00001968"/>
    </source>
</evidence>
<reference evidence="4 5" key="1">
    <citation type="submission" date="2022-05" db="EMBL/GenBank/DDBJ databases">
        <authorList>
            <consortium name="Genoscope - CEA"/>
            <person name="William W."/>
        </authorList>
    </citation>
    <scope>NUCLEOTIDE SEQUENCE [LARGE SCALE GENOMIC DNA]</scope>
</reference>
<keyword evidence="5" id="KW-1185">Reference proteome</keyword>
<feature type="domain" description="DDE Tnp4" evidence="3">
    <location>
        <begin position="116"/>
        <end position="215"/>
    </location>
</feature>
<comment type="cofactor">
    <cofactor evidence="1">
        <name>a divalent metal cation</name>
        <dbReference type="ChEBI" id="CHEBI:60240"/>
    </cofactor>
</comment>
<organism evidence="4 5">
    <name type="scientific">Porites lobata</name>
    <dbReference type="NCBI Taxonomy" id="104759"/>
    <lineage>
        <taxon>Eukaryota</taxon>
        <taxon>Metazoa</taxon>
        <taxon>Cnidaria</taxon>
        <taxon>Anthozoa</taxon>
        <taxon>Hexacorallia</taxon>
        <taxon>Scleractinia</taxon>
        <taxon>Fungiina</taxon>
        <taxon>Poritidae</taxon>
        <taxon>Porites</taxon>
    </lineage>
</organism>
<dbReference type="Pfam" id="PF13359">
    <property type="entry name" value="DDE_Tnp_4"/>
    <property type="match status" value="1"/>
</dbReference>
<feature type="non-terminal residue" evidence="4">
    <location>
        <position position="222"/>
    </location>
</feature>
<accession>A0ABN8Q999</accession>
<proteinExistence type="predicted"/>
<feature type="non-terminal residue" evidence="4">
    <location>
        <position position="1"/>
    </location>
</feature>